<dbReference type="SMART" id="SM00409">
    <property type="entry name" value="IG"/>
    <property type="match status" value="3"/>
</dbReference>
<evidence type="ECO:0000256" key="5">
    <source>
        <dbReference type="ARBA" id="ARBA00023027"/>
    </source>
</evidence>
<sequence>MKGAILLPSLLLLLLTLLTGVCPRRPEEKYVRAGEMVALQCPRYRGYDHGDGRLIWASHTTQEKDLTSDMSSAEQMEMGVLVHGRSLVILNASVNHHGNYSCSQGNASRKYWFKLMVYTTRTREYEEKTTYPMTCNTPESCTLTCPDVNIPAENIPDITTSGTIWHKKADSSLTASYFSSVKENDGGVYTCTRSYLYHGQIYNMTSTVKLEVQPEKKPKKLAEITSPRMSEVFPVDLGSTVMIDCQAVAYSEFDEVFWLMDGSFVTRDNSSPVFYNFTQGPGKNKLIASLVFKKVSKEDLLKNYTCMLQCESQPSSYVFINLVQKPRPAYVSLSLGIVCFVVVMVSTVVIYVKFKINITLFLRDTLGCHRRTSDGKSYDAFLMCYKSDTDAGLNDDDRKWLESVMEEKFSYSLCLFDRDVLPGRAVQEAVLDCVQQSRTVVLVPSSSDPGPGAGFLSVIHEALVERQTDLVFIRTEATEVWRSGSLSEALQLLSEAGDCVTWKGVSSMSPSSSFWKQLRYYLPAPQNASKIRLLPK</sequence>
<dbReference type="InterPro" id="IPR007110">
    <property type="entry name" value="Ig-like_dom"/>
</dbReference>
<dbReference type="Gene3D" id="2.60.40.10">
    <property type="entry name" value="Immunoglobulins"/>
    <property type="match status" value="3"/>
</dbReference>
<evidence type="ECO:0000313" key="14">
    <source>
        <dbReference type="Proteomes" id="UP000472265"/>
    </source>
</evidence>
<evidence type="ECO:0000256" key="1">
    <source>
        <dbReference type="ARBA" id="ARBA00009752"/>
    </source>
</evidence>
<evidence type="ECO:0000256" key="2">
    <source>
        <dbReference type="ARBA" id="ARBA00022729"/>
    </source>
</evidence>
<dbReference type="InterPro" id="IPR015621">
    <property type="entry name" value="IL-1_rcpt_fam"/>
</dbReference>
<dbReference type="GO" id="GO:0004908">
    <property type="term" value="F:interleukin-1 receptor activity"/>
    <property type="evidence" value="ECO:0007669"/>
    <property type="project" value="InterPro"/>
</dbReference>
<evidence type="ECO:0000256" key="9">
    <source>
        <dbReference type="SAM" id="Phobius"/>
    </source>
</evidence>
<dbReference type="PROSITE" id="PS50104">
    <property type="entry name" value="TIR"/>
    <property type="match status" value="1"/>
</dbReference>
<evidence type="ECO:0000256" key="4">
    <source>
        <dbReference type="ARBA" id="ARBA00022801"/>
    </source>
</evidence>
<keyword evidence="3" id="KW-0677">Repeat</keyword>
<dbReference type="InterPro" id="IPR004074">
    <property type="entry name" value="IL-1_rcpt_I/II-typ"/>
</dbReference>
<dbReference type="SUPFAM" id="SSF48726">
    <property type="entry name" value="Immunoglobulin"/>
    <property type="match status" value="2"/>
</dbReference>
<dbReference type="AlphaFoldDB" id="A0A671WSJ6"/>
<accession>A0A671WSJ6</accession>
<feature type="domain" description="Ig-like" evidence="12">
    <location>
        <begin position="8"/>
        <end position="102"/>
    </location>
</feature>
<dbReference type="InterPro" id="IPR013783">
    <property type="entry name" value="Ig-like_fold"/>
</dbReference>
<feature type="signal peptide" evidence="10">
    <location>
        <begin position="1"/>
        <end position="23"/>
    </location>
</feature>
<protein>
    <submittedName>
        <fullName evidence="13">Interleukin-18 receptor 1-like</fullName>
    </submittedName>
</protein>
<keyword evidence="14" id="KW-1185">Reference proteome</keyword>
<dbReference type="InterPro" id="IPR036179">
    <property type="entry name" value="Ig-like_dom_sf"/>
</dbReference>
<evidence type="ECO:0000256" key="3">
    <source>
        <dbReference type="ARBA" id="ARBA00022737"/>
    </source>
</evidence>
<feature type="domain" description="TIR" evidence="11">
    <location>
        <begin position="376"/>
        <end position="522"/>
    </location>
</feature>
<keyword evidence="9" id="KW-1133">Transmembrane helix</keyword>
<name>A0A671WSJ6_SPAAU</name>
<evidence type="ECO:0000313" key="13">
    <source>
        <dbReference type="Ensembl" id="ENSSAUP00010041895.1"/>
    </source>
</evidence>
<dbReference type="Gene3D" id="3.40.50.10140">
    <property type="entry name" value="Toll/interleukin-1 receptor homology (TIR) domain"/>
    <property type="match status" value="1"/>
</dbReference>
<feature type="transmembrane region" description="Helical" evidence="9">
    <location>
        <begin position="329"/>
        <end position="352"/>
    </location>
</feature>
<dbReference type="PANTHER" id="PTHR11890:SF6">
    <property type="entry name" value="INTERLEUKIN-18 RECEPTOR 1"/>
    <property type="match status" value="1"/>
</dbReference>
<comment type="similarity">
    <text evidence="1">Belongs to the interleukin-1 receptor family.</text>
</comment>
<dbReference type="GO" id="GO:0016787">
    <property type="term" value="F:hydrolase activity"/>
    <property type="evidence" value="ECO:0007669"/>
    <property type="project" value="UniProtKB-KW"/>
</dbReference>
<keyword evidence="7" id="KW-0325">Glycoprotein</keyword>
<keyword evidence="9" id="KW-0812">Transmembrane</keyword>
<organism evidence="13 14">
    <name type="scientific">Sparus aurata</name>
    <name type="common">Gilthead sea bream</name>
    <dbReference type="NCBI Taxonomy" id="8175"/>
    <lineage>
        <taxon>Eukaryota</taxon>
        <taxon>Metazoa</taxon>
        <taxon>Chordata</taxon>
        <taxon>Craniata</taxon>
        <taxon>Vertebrata</taxon>
        <taxon>Euteleostomi</taxon>
        <taxon>Actinopterygii</taxon>
        <taxon>Neopterygii</taxon>
        <taxon>Teleostei</taxon>
        <taxon>Neoteleostei</taxon>
        <taxon>Acanthomorphata</taxon>
        <taxon>Eupercaria</taxon>
        <taxon>Spariformes</taxon>
        <taxon>Sparidae</taxon>
        <taxon>Sparus</taxon>
    </lineage>
</organism>
<feature type="domain" description="Ig-like" evidence="12">
    <location>
        <begin position="227"/>
        <end position="316"/>
    </location>
</feature>
<dbReference type="PRINTS" id="PR01536">
    <property type="entry name" value="INTRLKN1R12F"/>
</dbReference>
<dbReference type="InParanoid" id="A0A671WSJ6"/>
<dbReference type="InterPro" id="IPR000157">
    <property type="entry name" value="TIR_dom"/>
</dbReference>
<keyword evidence="4" id="KW-0378">Hydrolase</keyword>
<keyword evidence="2 10" id="KW-0732">Signal</keyword>
<keyword evidence="6" id="KW-1015">Disulfide bond</keyword>
<dbReference type="Pfam" id="PF01582">
    <property type="entry name" value="TIR"/>
    <property type="match status" value="1"/>
</dbReference>
<evidence type="ECO:0000256" key="10">
    <source>
        <dbReference type="SAM" id="SignalP"/>
    </source>
</evidence>
<keyword evidence="5" id="KW-0520">NAD</keyword>
<reference evidence="13" key="2">
    <citation type="submission" date="2025-08" db="UniProtKB">
        <authorList>
            <consortium name="Ensembl"/>
        </authorList>
    </citation>
    <scope>IDENTIFICATION</scope>
</reference>
<dbReference type="Proteomes" id="UP000472265">
    <property type="component" value="Chromosome 4"/>
</dbReference>
<reference evidence="13" key="1">
    <citation type="submission" date="2021-04" db="EMBL/GenBank/DDBJ databases">
        <authorList>
            <consortium name="Wellcome Sanger Institute Data Sharing"/>
        </authorList>
    </citation>
    <scope>NUCLEOTIDE SEQUENCE [LARGE SCALE GENOMIC DNA]</scope>
</reference>
<evidence type="ECO:0000259" key="11">
    <source>
        <dbReference type="PROSITE" id="PS50104"/>
    </source>
</evidence>
<dbReference type="InterPro" id="IPR003599">
    <property type="entry name" value="Ig_sub"/>
</dbReference>
<gene>
    <name evidence="13" type="primary">LOC115579823</name>
</gene>
<proteinExistence type="inferred from homology"/>
<feature type="chain" id="PRO_5025546171" evidence="10">
    <location>
        <begin position="24"/>
        <end position="536"/>
    </location>
</feature>
<dbReference type="Ensembl" id="ENSSAUT00010044107.1">
    <property type="protein sequence ID" value="ENSSAUP00010041895.1"/>
    <property type="gene ID" value="ENSSAUG00010017626.1"/>
</dbReference>
<dbReference type="OMA" id="THFREHD"/>
<dbReference type="InterPro" id="IPR035897">
    <property type="entry name" value="Toll_tir_struct_dom_sf"/>
</dbReference>
<keyword evidence="9" id="KW-0472">Membrane</keyword>
<dbReference type="GeneTree" id="ENSGT01090000259985"/>
<reference evidence="13" key="3">
    <citation type="submission" date="2025-09" db="UniProtKB">
        <authorList>
            <consortium name="Ensembl"/>
        </authorList>
    </citation>
    <scope>IDENTIFICATION</scope>
</reference>
<evidence type="ECO:0000259" key="12">
    <source>
        <dbReference type="PROSITE" id="PS50835"/>
    </source>
</evidence>
<dbReference type="SUPFAM" id="SSF52200">
    <property type="entry name" value="Toll/Interleukin receptor TIR domain"/>
    <property type="match status" value="1"/>
</dbReference>
<evidence type="ECO:0000256" key="7">
    <source>
        <dbReference type="ARBA" id="ARBA00023180"/>
    </source>
</evidence>
<dbReference type="PROSITE" id="PS50835">
    <property type="entry name" value="IG_LIKE"/>
    <property type="match status" value="2"/>
</dbReference>
<dbReference type="PANTHER" id="PTHR11890">
    <property type="entry name" value="INTERLEUKIN-1 RECEPTOR FAMILY MEMBER"/>
    <property type="match status" value="1"/>
</dbReference>
<evidence type="ECO:0000256" key="8">
    <source>
        <dbReference type="ARBA" id="ARBA00023319"/>
    </source>
</evidence>
<evidence type="ECO:0000256" key="6">
    <source>
        <dbReference type="ARBA" id="ARBA00023157"/>
    </source>
</evidence>
<dbReference type="PRINTS" id="PR01537">
    <property type="entry name" value="INTRLKN1R1F"/>
</dbReference>
<keyword evidence="8" id="KW-0393">Immunoglobulin domain</keyword>